<protein>
    <submittedName>
        <fullName evidence="3">Uncharacterized protein</fullName>
    </submittedName>
</protein>
<dbReference type="WBParaSite" id="jg20088">
    <property type="protein sequence ID" value="jg20088"/>
    <property type="gene ID" value="jg20088"/>
</dbReference>
<sequence>MFFATALAFLGLQLLVYSPARAIRCYCTDEHCVPNGICEANVCLVGLLKVNSAVIRSCGNEPLGCQRNVDKWSDLCACDHSFCNSFAYLRANTYKERIRSNRDGGGEDLVFQRVDPPLGDFPGMSPLCHMMTNQPHSILTADSFARNCAIISGGSYSAGGCFQLLLPFVLT</sequence>
<organism evidence="2 3">
    <name type="scientific">Ditylenchus dipsaci</name>
    <dbReference type="NCBI Taxonomy" id="166011"/>
    <lineage>
        <taxon>Eukaryota</taxon>
        <taxon>Metazoa</taxon>
        <taxon>Ecdysozoa</taxon>
        <taxon>Nematoda</taxon>
        <taxon>Chromadorea</taxon>
        <taxon>Rhabditida</taxon>
        <taxon>Tylenchina</taxon>
        <taxon>Tylenchomorpha</taxon>
        <taxon>Sphaerularioidea</taxon>
        <taxon>Anguinidae</taxon>
        <taxon>Anguininae</taxon>
        <taxon>Ditylenchus</taxon>
    </lineage>
</organism>
<feature type="chain" id="PRO_5037241908" evidence="1">
    <location>
        <begin position="23"/>
        <end position="171"/>
    </location>
</feature>
<name>A0A915DHW4_9BILA</name>
<evidence type="ECO:0000256" key="1">
    <source>
        <dbReference type="SAM" id="SignalP"/>
    </source>
</evidence>
<accession>A0A915DHW4</accession>
<dbReference type="AlphaFoldDB" id="A0A915DHW4"/>
<evidence type="ECO:0000313" key="2">
    <source>
        <dbReference type="Proteomes" id="UP000887574"/>
    </source>
</evidence>
<reference evidence="3" key="1">
    <citation type="submission" date="2022-11" db="UniProtKB">
        <authorList>
            <consortium name="WormBaseParasite"/>
        </authorList>
    </citation>
    <scope>IDENTIFICATION</scope>
</reference>
<dbReference type="Proteomes" id="UP000887574">
    <property type="component" value="Unplaced"/>
</dbReference>
<feature type="signal peptide" evidence="1">
    <location>
        <begin position="1"/>
        <end position="22"/>
    </location>
</feature>
<keyword evidence="2" id="KW-1185">Reference proteome</keyword>
<keyword evidence="1" id="KW-0732">Signal</keyword>
<proteinExistence type="predicted"/>
<evidence type="ECO:0000313" key="3">
    <source>
        <dbReference type="WBParaSite" id="jg20088"/>
    </source>
</evidence>